<dbReference type="PANTHER" id="PTHR22743:SF173">
    <property type="entry name" value="BTB AND MATH DOMAIN-CONTAINING PROTEIN 34-RELATED"/>
    <property type="match status" value="1"/>
</dbReference>
<dbReference type="Gene3D" id="3.30.710.10">
    <property type="entry name" value="Potassium Channel Kv1.1, Chain A"/>
    <property type="match status" value="1"/>
</dbReference>
<protein>
    <recommendedName>
        <fullName evidence="1">BTB domain-containing protein</fullName>
    </recommendedName>
</protein>
<comment type="caution">
    <text evidence="2">The sequence shown here is derived from an EMBL/GenBank/DDBJ whole genome shotgun (WGS) entry which is preliminary data.</text>
</comment>
<evidence type="ECO:0000313" key="2">
    <source>
        <dbReference type="EMBL" id="PIC22078.1"/>
    </source>
</evidence>
<dbReference type="EMBL" id="PDUG01000006">
    <property type="protein sequence ID" value="PIC22078.1"/>
    <property type="molecule type" value="Genomic_DNA"/>
</dbReference>
<feature type="domain" description="BTB" evidence="1">
    <location>
        <begin position="16"/>
        <end position="83"/>
    </location>
</feature>
<dbReference type="SMART" id="SM00225">
    <property type="entry name" value="BTB"/>
    <property type="match status" value="1"/>
</dbReference>
<evidence type="ECO:0000313" key="3">
    <source>
        <dbReference type="Proteomes" id="UP000230233"/>
    </source>
</evidence>
<proteinExistence type="predicted"/>
<dbReference type="PROSITE" id="PS50097">
    <property type="entry name" value="BTB"/>
    <property type="match status" value="1"/>
</dbReference>
<dbReference type="CDD" id="cd01165">
    <property type="entry name" value="BTB_POZ"/>
    <property type="match status" value="1"/>
</dbReference>
<dbReference type="PANTHER" id="PTHR22743">
    <property type="entry name" value="MEPRIN/TRAF-LIKE MATH FAMILY-C.ELEGANS"/>
    <property type="match status" value="1"/>
</dbReference>
<reference evidence="3" key="1">
    <citation type="submission" date="2017-10" db="EMBL/GenBank/DDBJ databases">
        <title>Rapid genome shrinkage in a self-fertile nematode reveals novel sperm competition proteins.</title>
        <authorList>
            <person name="Yin D."/>
            <person name="Schwarz E.M."/>
            <person name="Thomas C.G."/>
            <person name="Felde R.L."/>
            <person name="Korf I.F."/>
            <person name="Cutter A.D."/>
            <person name="Schartner C.M."/>
            <person name="Ralston E.J."/>
            <person name="Meyer B.J."/>
            <person name="Haag E.S."/>
        </authorList>
    </citation>
    <scope>NUCLEOTIDE SEQUENCE [LARGE SCALE GENOMIC DNA]</scope>
    <source>
        <strain evidence="3">JU1422</strain>
    </source>
</reference>
<dbReference type="InterPro" id="IPR011333">
    <property type="entry name" value="SKP1/BTB/POZ_sf"/>
</dbReference>
<keyword evidence="3" id="KW-1185">Reference proteome</keyword>
<evidence type="ECO:0000259" key="1">
    <source>
        <dbReference type="PROSITE" id="PS50097"/>
    </source>
</evidence>
<dbReference type="AlphaFoldDB" id="A0A2G5T4D1"/>
<dbReference type="InterPro" id="IPR000210">
    <property type="entry name" value="BTB/POZ_dom"/>
</dbReference>
<name>A0A2G5T4D1_9PELO</name>
<dbReference type="OrthoDB" id="5839694at2759"/>
<dbReference type="InterPro" id="IPR052664">
    <property type="entry name" value="BTB-MATH_domain_protein"/>
</dbReference>
<gene>
    <name evidence="2" type="primary">Cnig_chr_X.g26682</name>
    <name evidence="2" type="ORF">B9Z55_026682</name>
</gene>
<dbReference type="Pfam" id="PF00651">
    <property type="entry name" value="BTB"/>
    <property type="match status" value="1"/>
</dbReference>
<dbReference type="Proteomes" id="UP000230233">
    <property type="component" value="Chromosome X"/>
</dbReference>
<dbReference type="SUPFAM" id="SSF54695">
    <property type="entry name" value="POZ domain"/>
    <property type="match status" value="1"/>
</dbReference>
<sequence>MNFTAKLRSFEATDKTDVVLVVEDEKFHVEKKFLAEKSEFFRGLLLGSCKESRQSEVAINGFDPSDFRKFLEILHEERILTDENVGMILEMNDHFASDSVARSCFVFILNSANIKVLAESEKITNFMVSF</sequence>
<accession>A0A2G5T4D1</accession>
<organism evidence="2 3">
    <name type="scientific">Caenorhabditis nigoni</name>
    <dbReference type="NCBI Taxonomy" id="1611254"/>
    <lineage>
        <taxon>Eukaryota</taxon>
        <taxon>Metazoa</taxon>
        <taxon>Ecdysozoa</taxon>
        <taxon>Nematoda</taxon>
        <taxon>Chromadorea</taxon>
        <taxon>Rhabditida</taxon>
        <taxon>Rhabditina</taxon>
        <taxon>Rhabditomorpha</taxon>
        <taxon>Rhabditoidea</taxon>
        <taxon>Rhabditidae</taxon>
        <taxon>Peloderinae</taxon>
        <taxon>Caenorhabditis</taxon>
    </lineage>
</organism>